<evidence type="ECO:0000313" key="3">
    <source>
        <dbReference type="Proteomes" id="UP000810207"/>
    </source>
</evidence>
<evidence type="ECO:0000313" key="2">
    <source>
        <dbReference type="EMBL" id="MBP2246311.1"/>
    </source>
</evidence>
<proteinExistence type="predicted"/>
<accession>A0ABS4RV31</accession>
<keyword evidence="3" id="KW-1185">Reference proteome</keyword>
<reference evidence="2 3" key="1">
    <citation type="submission" date="2021-03" db="EMBL/GenBank/DDBJ databases">
        <title>Genomic Encyclopedia of Type Strains, Phase IV (KMG-IV): sequencing the most valuable type-strain genomes for metagenomic binning, comparative biology and taxonomic classification.</title>
        <authorList>
            <person name="Goeker M."/>
        </authorList>
    </citation>
    <scope>NUCLEOTIDE SEQUENCE [LARGE SCALE GENOMIC DNA]</scope>
    <source>
        <strain evidence="2 3">DSM 21292</strain>
    </source>
</reference>
<evidence type="ECO:0008006" key="4">
    <source>
        <dbReference type="Google" id="ProtNLM"/>
    </source>
</evidence>
<keyword evidence="1" id="KW-0472">Membrane</keyword>
<dbReference type="RefSeq" id="WP_244988288.1">
    <property type="nucleotide sequence ID" value="NZ_CBCSLC010000007.1"/>
</dbReference>
<gene>
    <name evidence="2" type="ORF">J2Z28_002942</name>
</gene>
<sequence>MNRSFEWLKRRYELFVKYIGKELNKLKITLDVKVSLLVYKHTFFCSTMGGYKLGARAEVLLRVLGVLLRSVVLLTVIIFLMAIEPVCAKPNDEPLKRLVLTLLAPKIQEQINHYYKNKLTVSPKFTPFLDGTNVDVKYHSSHIDVQVKTIPYVGPHLDVGLDSMRFSIYNSGSVVVLDYQHIRDYDLPPNWQEIIKTR</sequence>
<evidence type="ECO:0000256" key="1">
    <source>
        <dbReference type="SAM" id="Phobius"/>
    </source>
</evidence>
<keyword evidence="1" id="KW-0812">Transmembrane</keyword>
<feature type="transmembrane region" description="Helical" evidence="1">
    <location>
        <begin position="59"/>
        <end position="83"/>
    </location>
</feature>
<protein>
    <recommendedName>
        <fullName evidence="4">DUF3888 domain-containing protein</fullName>
    </recommendedName>
</protein>
<dbReference type="Proteomes" id="UP000810207">
    <property type="component" value="Unassembled WGS sequence"/>
</dbReference>
<dbReference type="EMBL" id="JAGIKV010000009">
    <property type="protein sequence ID" value="MBP2246311.1"/>
    <property type="molecule type" value="Genomic_DNA"/>
</dbReference>
<dbReference type="Pfam" id="PF13027">
    <property type="entry name" value="DUF3888"/>
    <property type="match status" value="1"/>
</dbReference>
<keyword evidence="1" id="KW-1133">Transmembrane helix</keyword>
<dbReference type="InterPro" id="IPR024984">
    <property type="entry name" value="DUF3888"/>
</dbReference>
<name>A0ABS4RV31_PAEXY</name>
<organism evidence="2 3">
    <name type="scientific">Paenibacillus xylanexedens</name>
    <dbReference type="NCBI Taxonomy" id="528191"/>
    <lineage>
        <taxon>Bacteria</taxon>
        <taxon>Bacillati</taxon>
        <taxon>Bacillota</taxon>
        <taxon>Bacilli</taxon>
        <taxon>Bacillales</taxon>
        <taxon>Paenibacillaceae</taxon>
        <taxon>Paenibacillus</taxon>
    </lineage>
</organism>
<comment type="caution">
    <text evidence="2">The sequence shown here is derived from an EMBL/GenBank/DDBJ whole genome shotgun (WGS) entry which is preliminary data.</text>
</comment>